<organism evidence="1 2">
    <name type="scientific">Oculimacula yallundae</name>
    <dbReference type="NCBI Taxonomy" id="86028"/>
    <lineage>
        <taxon>Eukaryota</taxon>
        <taxon>Fungi</taxon>
        <taxon>Dikarya</taxon>
        <taxon>Ascomycota</taxon>
        <taxon>Pezizomycotina</taxon>
        <taxon>Leotiomycetes</taxon>
        <taxon>Helotiales</taxon>
        <taxon>Ploettnerulaceae</taxon>
        <taxon>Oculimacula</taxon>
    </lineage>
</organism>
<name>A0ABR4BUB5_9HELO</name>
<proteinExistence type="predicted"/>
<gene>
    <name evidence="1" type="ORF">VTL71DRAFT_7508</name>
</gene>
<comment type="caution">
    <text evidence="1">The sequence shown here is derived from an EMBL/GenBank/DDBJ whole genome shotgun (WGS) entry which is preliminary data.</text>
</comment>
<dbReference type="EMBL" id="JAZHXI010000019">
    <property type="protein sequence ID" value="KAL2061235.1"/>
    <property type="molecule type" value="Genomic_DNA"/>
</dbReference>
<accession>A0ABR4BUB5</accession>
<keyword evidence="2" id="KW-1185">Reference proteome</keyword>
<evidence type="ECO:0000313" key="1">
    <source>
        <dbReference type="EMBL" id="KAL2061235.1"/>
    </source>
</evidence>
<sequence>MMDDVQSLENPFEVQTFSIVYRHDSWPYSHSSWALHSGFSDEQAMKSKPSAINAVYRFGAGGCPQCTIAIDLTTLEEDHLAEPNILFPVLPLKRNVAWQSFT</sequence>
<protein>
    <submittedName>
        <fullName evidence="1">Uncharacterized protein</fullName>
    </submittedName>
</protein>
<reference evidence="1 2" key="1">
    <citation type="journal article" date="2024" name="Commun. Biol.">
        <title>Comparative genomic analysis of thermophilic fungi reveals convergent evolutionary adaptations and gene losses.</title>
        <authorList>
            <person name="Steindorff A.S."/>
            <person name="Aguilar-Pontes M.V."/>
            <person name="Robinson A.J."/>
            <person name="Andreopoulos B."/>
            <person name="LaButti K."/>
            <person name="Kuo A."/>
            <person name="Mondo S."/>
            <person name="Riley R."/>
            <person name="Otillar R."/>
            <person name="Haridas S."/>
            <person name="Lipzen A."/>
            <person name="Grimwood J."/>
            <person name="Schmutz J."/>
            <person name="Clum A."/>
            <person name="Reid I.D."/>
            <person name="Moisan M.C."/>
            <person name="Butler G."/>
            <person name="Nguyen T.T.M."/>
            <person name="Dewar K."/>
            <person name="Conant G."/>
            <person name="Drula E."/>
            <person name="Henrissat B."/>
            <person name="Hansel C."/>
            <person name="Singer S."/>
            <person name="Hutchinson M.I."/>
            <person name="de Vries R.P."/>
            <person name="Natvig D.O."/>
            <person name="Powell A.J."/>
            <person name="Tsang A."/>
            <person name="Grigoriev I.V."/>
        </authorList>
    </citation>
    <scope>NUCLEOTIDE SEQUENCE [LARGE SCALE GENOMIC DNA]</scope>
    <source>
        <strain evidence="1 2">CBS 494.80</strain>
    </source>
</reference>
<dbReference type="Proteomes" id="UP001595075">
    <property type="component" value="Unassembled WGS sequence"/>
</dbReference>
<evidence type="ECO:0000313" key="2">
    <source>
        <dbReference type="Proteomes" id="UP001595075"/>
    </source>
</evidence>